<protein>
    <submittedName>
        <fullName evidence="1">Uncharacterized protein</fullName>
    </submittedName>
</protein>
<dbReference type="AlphaFoldDB" id="A0A6N2YKY5"/>
<dbReference type="EMBL" id="CACRUT010000003">
    <property type="protein sequence ID" value="VYT67559.1"/>
    <property type="molecule type" value="Genomic_DNA"/>
</dbReference>
<evidence type="ECO:0000313" key="1">
    <source>
        <dbReference type="EMBL" id="VYT67559.1"/>
    </source>
</evidence>
<name>A0A6N2YKY5_9BACT</name>
<gene>
    <name evidence="1" type="ORF">PCLFYP37_00833</name>
</gene>
<accession>A0A6N2YKY5</accession>
<organism evidence="1">
    <name type="scientific">Paraprevotella clara</name>
    <dbReference type="NCBI Taxonomy" id="454154"/>
    <lineage>
        <taxon>Bacteria</taxon>
        <taxon>Pseudomonadati</taxon>
        <taxon>Bacteroidota</taxon>
        <taxon>Bacteroidia</taxon>
        <taxon>Bacteroidales</taxon>
        <taxon>Prevotellaceae</taxon>
        <taxon>Paraprevotella</taxon>
    </lineage>
</organism>
<proteinExistence type="predicted"/>
<reference evidence="1" key="1">
    <citation type="submission" date="2019-11" db="EMBL/GenBank/DDBJ databases">
        <authorList>
            <person name="Feng L."/>
        </authorList>
    </citation>
    <scope>NUCLEOTIDE SEQUENCE</scope>
    <source>
        <strain evidence="1">PclaraLFYP37</strain>
    </source>
</reference>
<sequence>MLCFVHVFFRHINFHCEASSINSIVSIHLEVIHRYRAQKDLILHPRKVFANVRIISMKKGFVPFRLLLPAFPELLSFIP</sequence>